<accession>A0A939JV76</accession>
<comment type="caution">
    <text evidence="3">The sequence shown here is derived from an EMBL/GenBank/DDBJ whole genome shotgun (WGS) entry which is preliminary data.</text>
</comment>
<dbReference type="RefSeq" id="WP_207334517.1">
    <property type="nucleotide sequence ID" value="NZ_JAFMYU010000003.1"/>
</dbReference>
<dbReference type="EMBL" id="JAFMYU010000003">
    <property type="protein sequence ID" value="MBO0930562.1"/>
    <property type="molecule type" value="Genomic_DNA"/>
</dbReference>
<evidence type="ECO:0000256" key="1">
    <source>
        <dbReference type="SAM" id="MobiDB-lite"/>
    </source>
</evidence>
<feature type="chain" id="PRO_5037129357" description="DUF4890 domain-containing protein" evidence="2">
    <location>
        <begin position="24"/>
        <end position="99"/>
    </location>
</feature>
<sequence length="99" mass="11409">MTLRKLMLTGMVLLATATAATFAQTQPVYSGHPRLTPEQKMARKAEMKAKLDAMSPQERKAFRQAHREHRQAKLAAMSPEKRQRVLARRQLKREKRQQG</sequence>
<keyword evidence="4" id="KW-1185">Reference proteome</keyword>
<name>A0A939JV76_9BACT</name>
<dbReference type="AlphaFoldDB" id="A0A939JV76"/>
<reference evidence="3 4" key="1">
    <citation type="submission" date="2021-03" db="EMBL/GenBank/DDBJ databases">
        <title>Fibrella sp. HMF5036 genome sequencing and assembly.</title>
        <authorList>
            <person name="Kang H."/>
            <person name="Kim H."/>
            <person name="Bae S."/>
            <person name="Joh K."/>
        </authorList>
    </citation>
    <scope>NUCLEOTIDE SEQUENCE [LARGE SCALE GENOMIC DNA]</scope>
    <source>
        <strain evidence="3 4">HMF5036</strain>
    </source>
</reference>
<gene>
    <name evidence="3" type="ORF">J2I48_06130</name>
</gene>
<organism evidence="3 4">
    <name type="scientific">Fibrella aquatilis</name>
    <dbReference type="NCBI Taxonomy" id="2817059"/>
    <lineage>
        <taxon>Bacteria</taxon>
        <taxon>Pseudomonadati</taxon>
        <taxon>Bacteroidota</taxon>
        <taxon>Cytophagia</taxon>
        <taxon>Cytophagales</taxon>
        <taxon>Spirosomataceae</taxon>
        <taxon>Fibrella</taxon>
    </lineage>
</organism>
<dbReference type="Proteomes" id="UP000664795">
    <property type="component" value="Unassembled WGS sequence"/>
</dbReference>
<feature type="signal peptide" evidence="2">
    <location>
        <begin position="1"/>
        <end position="23"/>
    </location>
</feature>
<feature type="region of interest" description="Disordered" evidence="1">
    <location>
        <begin position="69"/>
        <end position="99"/>
    </location>
</feature>
<proteinExistence type="predicted"/>
<evidence type="ECO:0000313" key="3">
    <source>
        <dbReference type="EMBL" id="MBO0930562.1"/>
    </source>
</evidence>
<keyword evidence="2" id="KW-0732">Signal</keyword>
<protein>
    <recommendedName>
        <fullName evidence="5">DUF4890 domain-containing protein</fullName>
    </recommendedName>
</protein>
<evidence type="ECO:0000313" key="4">
    <source>
        <dbReference type="Proteomes" id="UP000664795"/>
    </source>
</evidence>
<feature type="compositionally biased region" description="Basic residues" evidence="1">
    <location>
        <begin position="84"/>
        <end position="99"/>
    </location>
</feature>
<evidence type="ECO:0008006" key="5">
    <source>
        <dbReference type="Google" id="ProtNLM"/>
    </source>
</evidence>
<evidence type="ECO:0000256" key="2">
    <source>
        <dbReference type="SAM" id="SignalP"/>
    </source>
</evidence>